<keyword evidence="1" id="KW-0472">Membrane</keyword>
<evidence type="ECO:0000256" key="1">
    <source>
        <dbReference type="SAM" id="Phobius"/>
    </source>
</evidence>
<keyword evidence="1" id="KW-1133">Transmembrane helix</keyword>
<feature type="transmembrane region" description="Helical" evidence="1">
    <location>
        <begin position="7"/>
        <end position="26"/>
    </location>
</feature>
<sequence>MSYSIKMYFIFIFINIILSIINAQFLCKNHSDCKKMEGCVMDGFGSYCANKCTNSGTINGGCFINEMCRRIVDSKKDEAYVCITPSL</sequence>
<keyword evidence="1" id="KW-0812">Transmembrane</keyword>
<accession>A0A0K0EDI4</accession>
<reference evidence="2" key="1">
    <citation type="submission" date="2015-08" db="UniProtKB">
        <authorList>
            <consortium name="WormBaseParasite"/>
        </authorList>
    </citation>
    <scope>IDENTIFICATION</scope>
</reference>
<name>A0A0K0EDI4_STRER</name>
<organism evidence="2">
    <name type="scientific">Strongyloides stercoralis</name>
    <name type="common">Threadworm</name>
    <dbReference type="NCBI Taxonomy" id="6248"/>
    <lineage>
        <taxon>Eukaryota</taxon>
        <taxon>Metazoa</taxon>
        <taxon>Ecdysozoa</taxon>
        <taxon>Nematoda</taxon>
        <taxon>Chromadorea</taxon>
        <taxon>Rhabditida</taxon>
        <taxon>Tylenchina</taxon>
        <taxon>Panagrolaimomorpha</taxon>
        <taxon>Strongyloidoidea</taxon>
        <taxon>Strongyloididae</taxon>
        <taxon>Strongyloides</taxon>
    </lineage>
</organism>
<dbReference type="WBParaSite" id="SSTP_0000754600.1">
    <property type="protein sequence ID" value="SSTP_0000754600.1"/>
    <property type="gene ID" value="SSTP_0000754600"/>
</dbReference>
<dbReference type="AlphaFoldDB" id="A0A0K0EDI4"/>
<proteinExistence type="predicted"/>
<evidence type="ECO:0000313" key="2">
    <source>
        <dbReference type="WBParaSite" id="SSTP_0000754600.1"/>
    </source>
</evidence>
<protein>
    <submittedName>
        <fullName evidence="2">Uncharacterized protein</fullName>
    </submittedName>
</protein>